<dbReference type="PIRSF" id="PIRSF011444">
    <property type="entry name" value="DUF1287"/>
    <property type="match status" value="1"/>
</dbReference>
<feature type="chain" id="PRO_5046482173" evidence="1">
    <location>
        <begin position="20"/>
        <end position="202"/>
    </location>
</feature>
<organism evidence="2 3">
    <name type="scientific">Massilia rubra</name>
    <dbReference type="NCBI Taxonomy" id="2607910"/>
    <lineage>
        <taxon>Bacteria</taxon>
        <taxon>Pseudomonadati</taxon>
        <taxon>Pseudomonadota</taxon>
        <taxon>Betaproteobacteria</taxon>
        <taxon>Burkholderiales</taxon>
        <taxon>Oxalobacteraceae</taxon>
        <taxon>Telluria group</taxon>
        <taxon>Massilia</taxon>
    </lineage>
</organism>
<dbReference type="Proteomes" id="UP000785613">
    <property type="component" value="Unassembled WGS sequence"/>
</dbReference>
<dbReference type="InterPro" id="IPR009706">
    <property type="entry name" value="DUF1287"/>
</dbReference>
<protein>
    <submittedName>
        <fullName evidence="2">DUF1287 domain-containing protein</fullName>
    </submittedName>
</protein>
<evidence type="ECO:0000313" key="2">
    <source>
        <dbReference type="EMBL" id="NHZ33229.1"/>
    </source>
</evidence>
<evidence type="ECO:0000256" key="1">
    <source>
        <dbReference type="SAM" id="SignalP"/>
    </source>
</evidence>
<reference evidence="2 3" key="1">
    <citation type="submission" date="2019-09" db="EMBL/GenBank/DDBJ databases">
        <title>Taxonomy of Antarctic Massilia spp.: description of Massilia rubra sp. nov., Massilia aquatica sp. nov., Massilia mucilaginosa sp. nov., Massilia frigida sp. nov. isolated from streams, lakes and regoliths.</title>
        <authorList>
            <person name="Holochova P."/>
            <person name="Sedlacek I."/>
            <person name="Kralova S."/>
            <person name="Maslanova I."/>
            <person name="Busse H.-J."/>
            <person name="Stankova E."/>
            <person name="Vrbovska V."/>
            <person name="Kovarovic V."/>
            <person name="Bartak M."/>
            <person name="Svec P."/>
            <person name="Pantucek R."/>
        </authorList>
    </citation>
    <scope>NUCLEOTIDE SEQUENCE [LARGE SCALE GENOMIC DNA]</scope>
    <source>
        <strain evidence="2 3">CCM 8692</strain>
    </source>
</reference>
<dbReference type="RefSeq" id="WP_167222676.1">
    <property type="nucleotide sequence ID" value="NZ_VUYU01000003.1"/>
</dbReference>
<keyword evidence="1" id="KW-0732">Signal</keyword>
<evidence type="ECO:0000313" key="3">
    <source>
        <dbReference type="Proteomes" id="UP000785613"/>
    </source>
</evidence>
<keyword evidence="3" id="KW-1185">Reference proteome</keyword>
<comment type="caution">
    <text evidence="2">The sequence shown here is derived from an EMBL/GenBank/DDBJ whole genome shotgun (WGS) entry which is preliminary data.</text>
</comment>
<accession>A0ABX0LP51</accession>
<name>A0ABX0LP51_9BURK</name>
<feature type="signal peptide" evidence="1">
    <location>
        <begin position="1"/>
        <end position="19"/>
    </location>
</feature>
<sequence>MLYLPVLLSAWACAPGALAQDAGPARLVEAARSQIGVTTKYDPRYERLAFPGGDVPAERGVCTDVVVRAYRKVGVDLQELVHRDMKTAWNAYPKLWQLKRPDPNIDHRRVPNLATFFTRHGKSMTPAREGAAYQAGDVVTWMLPGNLPHIGIVSGQRSAAGVPLVIHNIGRGTQIEDSLFTYPLTGHYRFNPPAKATVSASR</sequence>
<dbReference type="Pfam" id="PF06940">
    <property type="entry name" value="DUF1287"/>
    <property type="match status" value="1"/>
</dbReference>
<gene>
    <name evidence="2" type="ORF">F0185_06460</name>
</gene>
<dbReference type="EMBL" id="VUYU01000003">
    <property type="protein sequence ID" value="NHZ33229.1"/>
    <property type="molecule type" value="Genomic_DNA"/>
</dbReference>
<proteinExistence type="predicted"/>